<keyword evidence="3" id="KW-1185">Reference proteome</keyword>
<proteinExistence type="predicted"/>
<reference evidence="2 3" key="1">
    <citation type="submission" date="2016-04" db="EMBL/GenBank/DDBJ databases">
        <authorList>
            <consortium name="Pathogen Informatics"/>
        </authorList>
    </citation>
    <scope>NUCLEOTIDE SEQUENCE [LARGE SCALE GENOMIC DNA]</scope>
    <source>
        <strain evidence="2 3">H050680373</strain>
    </source>
</reference>
<accession>A0A157S5J5</accession>
<evidence type="ECO:0008006" key="4">
    <source>
        <dbReference type="Google" id="ProtNLM"/>
    </source>
</evidence>
<evidence type="ECO:0000256" key="1">
    <source>
        <dbReference type="SAM" id="SignalP"/>
    </source>
</evidence>
<dbReference type="OrthoDB" id="8662304at2"/>
<name>A0A157S5J5_9BORD</name>
<dbReference type="InterPro" id="IPR025421">
    <property type="entry name" value="DUF4148"/>
</dbReference>
<keyword evidence="1" id="KW-0732">Signal</keyword>
<dbReference type="AlphaFoldDB" id="A0A157S5J5"/>
<gene>
    <name evidence="2" type="ORF">SAMEA3906486_00423</name>
</gene>
<organism evidence="2 3">
    <name type="scientific">Bordetella ansorpii</name>
    <dbReference type="NCBI Taxonomy" id="288768"/>
    <lineage>
        <taxon>Bacteria</taxon>
        <taxon>Pseudomonadati</taxon>
        <taxon>Pseudomonadota</taxon>
        <taxon>Betaproteobacteria</taxon>
        <taxon>Burkholderiales</taxon>
        <taxon>Alcaligenaceae</taxon>
        <taxon>Bordetella</taxon>
    </lineage>
</organism>
<dbReference type="Pfam" id="PF13663">
    <property type="entry name" value="DUF4148"/>
    <property type="match status" value="1"/>
</dbReference>
<sequence length="123" mass="12646">MKTLAAALMMSAGLMSASAFAGSNVEPNDTPFQGVYGAQHDAGSLSRAQVEADLAQARTNGLVANVEPNDLPFQAAYSDAASTQLSRADARAPVVGMTSNVEPNDTPFVAQSTAARNDMLAAE</sequence>
<feature type="chain" id="PRO_5007615929" description="DUF4148 domain-containing protein" evidence="1">
    <location>
        <begin position="22"/>
        <end position="123"/>
    </location>
</feature>
<dbReference type="Proteomes" id="UP000076848">
    <property type="component" value="Unassembled WGS sequence"/>
</dbReference>
<evidence type="ECO:0000313" key="3">
    <source>
        <dbReference type="Proteomes" id="UP000076848"/>
    </source>
</evidence>
<feature type="signal peptide" evidence="1">
    <location>
        <begin position="1"/>
        <end position="21"/>
    </location>
</feature>
<evidence type="ECO:0000313" key="2">
    <source>
        <dbReference type="EMBL" id="SAI65677.1"/>
    </source>
</evidence>
<dbReference type="RefSeq" id="WP_082852852.1">
    <property type="nucleotide sequence ID" value="NZ_FKIF01000001.1"/>
</dbReference>
<dbReference type="EMBL" id="FKIF01000001">
    <property type="protein sequence ID" value="SAI65677.1"/>
    <property type="molecule type" value="Genomic_DNA"/>
</dbReference>
<protein>
    <recommendedName>
        <fullName evidence="4">DUF4148 domain-containing protein</fullName>
    </recommendedName>
</protein>